<evidence type="ECO:0000313" key="2">
    <source>
        <dbReference type="EMBL" id="ADG92803.1"/>
    </source>
</evidence>
<dbReference type="Pfam" id="PF00226">
    <property type="entry name" value="DnaJ"/>
    <property type="match status" value="1"/>
</dbReference>
<dbReference type="Proteomes" id="UP000000939">
    <property type="component" value="Chromosome"/>
</dbReference>
<dbReference type="HOGENOM" id="CLU_177536_0_0_7"/>
<dbReference type="eggNOG" id="COG0484">
    <property type="taxonomic scope" value="Bacteria"/>
</dbReference>
<dbReference type="RefSeq" id="WP_013134948.1">
    <property type="nucleotide sequence ID" value="NC_014166.1"/>
</dbReference>
<reference evidence="2 3" key="1">
    <citation type="journal article" date="2010" name="Stand. Genomic Sci.">
        <title>Complete genome sequence of Arcobacter nitrofigilis type strain (CI).</title>
        <authorList>
            <person name="Pati A."/>
            <person name="Gronow S."/>
            <person name="Lapidus A."/>
            <person name="Copeland A."/>
            <person name="Glavina Del Rio T."/>
            <person name="Nolan M."/>
            <person name="Lucas S."/>
            <person name="Tice H."/>
            <person name="Cheng J.F."/>
            <person name="Han C."/>
            <person name="Chertkov O."/>
            <person name="Bruce D."/>
            <person name="Tapia R."/>
            <person name="Goodwin L."/>
            <person name="Pitluck S."/>
            <person name="Liolios K."/>
            <person name="Ivanova N."/>
            <person name="Mavromatis K."/>
            <person name="Chen A."/>
            <person name="Palaniappan K."/>
            <person name="Land M."/>
            <person name="Hauser L."/>
            <person name="Chang Y.J."/>
            <person name="Jeffries C.D."/>
            <person name="Detter J.C."/>
            <person name="Rohde M."/>
            <person name="Goker M."/>
            <person name="Bristow J."/>
            <person name="Eisen J.A."/>
            <person name="Markowitz V."/>
            <person name="Hugenholtz P."/>
            <person name="Klenk H.P."/>
            <person name="Kyrpides N.C."/>
        </authorList>
    </citation>
    <scope>NUCLEOTIDE SEQUENCE [LARGE SCALE GENOMIC DNA]</scope>
    <source>
        <strain evidence="3">ATCC 33309 / DSM 7299 / CCUG 15893 / LMG 7604 / NCTC 12251 / CI</strain>
    </source>
</reference>
<evidence type="ECO:0000313" key="3">
    <source>
        <dbReference type="Proteomes" id="UP000000939"/>
    </source>
</evidence>
<dbReference type="Gene3D" id="1.10.287.110">
    <property type="entry name" value="DnaJ domain"/>
    <property type="match status" value="1"/>
</dbReference>
<dbReference type="SMART" id="SM00271">
    <property type="entry name" value="DnaJ"/>
    <property type="match status" value="1"/>
</dbReference>
<dbReference type="AlphaFoldDB" id="D5V3X5"/>
<dbReference type="OrthoDB" id="5244113at2"/>
<protein>
    <submittedName>
        <fullName evidence="2">Heat shock protein DnaJ domain protein</fullName>
    </submittedName>
</protein>
<dbReference type="CDD" id="cd06257">
    <property type="entry name" value="DnaJ"/>
    <property type="match status" value="1"/>
</dbReference>
<dbReference type="KEGG" id="ant:Arnit_1142"/>
<gene>
    <name evidence="2" type="ordered locus">Arnit_1142</name>
</gene>
<dbReference type="EMBL" id="CP001999">
    <property type="protein sequence ID" value="ADG92803.1"/>
    <property type="molecule type" value="Genomic_DNA"/>
</dbReference>
<evidence type="ECO:0000259" key="1">
    <source>
        <dbReference type="PROSITE" id="PS50076"/>
    </source>
</evidence>
<dbReference type="InterPro" id="IPR036869">
    <property type="entry name" value="J_dom_sf"/>
</dbReference>
<proteinExistence type="predicted"/>
<keyword evidence="2" id="KW-0346">Stress response</keyword>
<dbReference type="PROSITE" id="PS50076">
    <property type="entry name" value="DNAJ_2"/>
    <property type="match status" value="1"/>
</dbReference>
<feature type="domain" description="J" evidence="1">
    <location>
        <begin position="8"/>
        <end position="72"/>
    </location>
</feature>
<dbReference type="InterPro" id="IPR001623">
    <property type="entry name" value="DnaJ_domain"/>
</dbReference>
<keyword evidence="3" id="KW-1185">Reference proteome</keyword>
<accession>D5V3X5</accession>
<dbReference type="STRING" id="572480.Arnit_1142"/>
<name>D5V3X5_ARCNC</name>
<dbReference type="SUPFAM" id="SSF46565">
    <property type="entry name" value="Chaperone J-domain"/>
    <property type="match status" value="1"/>
</dbReference>
<sequence length="88" mass="10727">MDYEEFQKAVDALGIITKLDYKGLRKNYLRLSKKYHPDTEDGSEEKFKEVNEAYNLLKAYIENYRFSFEKDEFLSQYPSFTNYKNWNR</sequence>
<organism evidence="2 3">
    <name type="scientific">Arcobacter nitrofigilis (strain ATCC 33309 / DSM 7299 / CCUG 15893 / LMG 7604 / NCTC 12251 / CI)</name>
    <name type="common">Campylobacter nitrofigilis</name>
    <dbReference type="NCBI Taxonomy" id="572480"/>
    <lineage>
        <taxon>Bacteria</taxon>
        <taxon>Pseudomonadati</taxon>
        <taxon>Campylobacterota</taxon>
        <taxon>Epsilonproteobacteria</taxon>
        <taxon>Campylobacterales</taxon>
        <taxon>Arcobacteraceae</taxon>
        <taxon>Arcobacter</taxon>
    </lineage>
</organism>